<comment type="cofactor">
    <cofactor evidence="1">
        <name>Mg(2+)</name>
        <dbReference type="ChEBI" id="CHEBI:18420"/>
    </cofactor>
</comment>
<dbReference type="PANTHER" id="PTHR11088">
    <property type="entry name" value="TRNA DIMETHYLALLYLTRANSFERASE"/>
    <property type="match status" value="1"/>
</dbReference>
<reference evidence="11 12" key="1">
    <citation type="journal article" date="2024" name="Nat. Commun.">
        <title>Phylogenomics reveals the evolutionary origins of lichenization in chlorophyte algae.</title>
        <authorList>
            <person name="Puginier C."/>
            <person name="Libourel C."/>
            <person name="Otte J."/>
            <person name="Skaloud P."/>
            <person name="Haon M."/>
            <person name="Grisel S."/>
            <person name="Petersen M."/>
            <person name="Berrin J.G."/>
            <person name="Delaux P.M."/>
            <person name="Dal Grande F."/>
            <person name="Keller J."/>
        </authorList>
    </citation>
    <scope>NUCLEOTIDE SEQUENCE [LARGE SCALE GENOMIC DNA]</scope>
    <source>
        <strain evidence="11 12">SAG 2036</strain>
    </source>
</reference>
<comment type="similarity">
    <text evidence="2 10">Belongs to the IPP transferase family.</text>
</comment>
<protein>
    <recommendedName>
        <fullName evidence="3">tRNA dimethylallyltransferase</fullName>
        <ecNumber evidence="3">2.5.1.75</ecNumber>
    </recommendedName>
</protein>
<dbReference type="EC" id="2.5.1.75" evidence="3"/>
<dbReference type="HAMAP" id="MF_00185">
    <property type="entry name" value="IPP_trans"/>
    <property type="match status" value="1"/>
</dbReference>
<keyword evidence="12" id="KW-1185">Reference proteome</keyword>
<dbReference type="EMBL" id="JALJOQ010000006">
    <property type="protein sequence ID" value="KAK9812443.1"/>
    <property type="molecule type" value="Genomic_DNA"/>
</dbReference>
<gene>
    <name evidence="11" type="ORF">WJX73_000141</name>
</gene>
<keyword evidence="5" id="KW-0819">tRNA processing</keyword>
<proteinExistence type="inferred from homology"/>
<evidence type="ECO:0000256" key="1">
    <source>
        <dbReference type="ARBA" id="ARBA00001946"/>
    </source>
</evidence>
<evidence type="ECO:0000256" key="7">
    <source>
        <dbReference type="ARBA" id="ARBA00022840"/>
    </source>
</evidence>
<dbReference type="Gene3D" id="3.40.50.300">
    <property type="entry name" value="P-loop containing nucleotide triphosphate hydrolases"/>
    <property type="match status" value="1"/>
</dbReference>
<evidence type="ECO:0000256" key="8">
    <source>
        <dbReference type="ARBA" id="ARBA00022842"/>
    </source>
</evidence>
<comment type="catalytic activity">
    <reaction evidence="9">
        <text>adenosine(37) in tRNA + dimethylallyl diphosphate = N(6)-dimethylallyladenosine(37) in tRNA + diphosphate</text>
        <dbReference type="Rhea" id="RHEA:26482"/>
        <dbReference type="Rhea" id="RHEA-COMP:10162"/>
        <dbReference type="Rhea" id="RHEA-COMP:10375"/>
        <dbReference type="ChEBI" id="CHEBI:33019"/>
        <dbReference type="ChEBI" id="CHEBI:57623"/>
        <dbReference type="ChEBI" id="CHEBI:74411"/>
        <dbReference type="ChEBI" id="CHEBI:74415"/>
        <dbReference type="EC" id="2.5.1.75"/>
    </reaction>
</comment>
<evidence type="ECO:0000256" key="9">
    <source>
        <dbReference type="ARBA" id="ARBA00049563"/>
    </source>
</evidence>
<dbReference type="GO" id="GO:0009691">
    <property type="term" value="P:cytokinin biosynthetic process"/>
    <property type="evidence" value="ECO:0007669"/>
    <property type="project" value="TreeGrafter"/>
</dbReference>
<keyword evidence="7 10" id="KW-0067">ATP-binding</keyword>
<evidence type="ECO:0000313" key="11">
    <source>
        <dbReference type="EMBL" id="KAK9812443.1"/>
    </source>
</evidence>
<name>A0AAW1PV35_9CHLO</name>
<evidence type="ECO:0000256" key="3">
    <source>
        <dbReference type="ARBA" id="ARBA00012665"/>
    </source>
</evidence>
<evidence type="ECO:0000256" key="6">
    <source>
        <dbReference type="ARBA" id="ARBA00022741"/>
    </source>
</evidence>
<dbReference type="AlphaFoldDB" id="A0AAW1PV35"/>
<keyword evidence="8" id="KW-0460">Magnesium</keyword>
<dbReference type="Gene3D" id="1.10.20.140">
    <property type="match status" value="1"/>
</dbReference>
<accession>A0AAW1PV35</accession>
<dbReference type="InterPro" id="IPR039657">
    <property type="entry name" value="Dimethylallyltransferase"/>
</dbReference>
<dbReference type="Proteomes" id="UP001465755">
    <property type="component" value="Unassembled WGS sequence"/>
</dbReference>
<sequence length="437" mass="48356">MLVRSRNILTRCRSALEGHSTRESPCQQLHATCPESSAATVAAVPRRESKDPRKVLIITGPTAVGKTRVALEVARRLGGEIISADSVQVYKGLDVGSDKLPEEERCGISHHLLDVLNPKEEFSAADFFCRAREAAAQVLERGKVPIVAGGTGFYLRWFVHNRPQTPAPNPESAAIVESILNRAWQAAAEGKGAELTEEERWEAAAQAVATAGDPQAADKLRTEPNNHYRLRRMLEILVTSGRTLADMDLDRSAPLDYDFRCFFLNSPRIGLLRRIDARCETMVPRGLLEEAQMMLDMGIEPESNCASKSIGYSQAMLFLRQCHQDPALASAKGLLQMVADMQTASRQLSKRQLSWFRGDPMYQWVDAGRPLDDIVDEIIASVQLDQHRGAQPGSQQQLTQAEQSQLKRYQPVLHTLQGSVLDEAVSRLQLLVQPSAT</sequence>
<dbReference type="NCBIfam" id="TIGR00174">
    <property type="entry name" value="miaA"/>
    <property type="match status" value="1"/>
</dbReference>
<dbReference type="GO" id="GO:0052381">
    <property type="term" value="F:tRNA dimethylallyltransferase activity"/>
    <property type="evidence" value="ECO:0007669"/>
    <property type="project" value="UniProtKB-EC"/>
</dbReference>
<evidence type="ECO:0000256" key="10">
    <source>
        <dbReference type="RuleBase" id="RU003785"/>
    </source>
</evidence>
<dbReference type="GO" id="GO:0005524">
    <property type="term" value="F:ATP binding"/>
    <property type="evidence" value="ECO:0007669"/>
    <property type="project" value="UniProtKB-KW"/>
</dbReference>
<dbReference type="InterPro" id="IPR018022">
    <property type="entry name" value="IPT"/>
</dbReference>
<dbReference type="SUPFAM" id="SSF52540">
    <property type="entry name" value="P-loop containing nucleoside triphosphate hydrolases"/>
    <property type="match status" value="1"/>
</dbReference>
<dbReference type="InterPro" id="IPR027417">
    <property type="entry name" value="P-loop_NTPase"/>
</dbReference>
<keyword evidence="6 10" id="KW-0547">Nucleotide-binding</keyword>
<dbReference type="Pfam" id="PF01715">
    <property type="entry name" value="IPPT"/>
    <property type="match status" value="1"/>
</dbReference>
<comment type="caution">
    <text evidence="11">The sequence shown here is derived from an EMBL/GenBank/DDBJ whole genome shotgun (WGS) entry which is preliminary data.</text>
</comment>
<evidence type="ECO:0000256" key="5">
    <source>
        <dbReference type="ARBA" id="ARBA00022694"/>
    </source>
</evidence>
<keyword evidence="4 10" id="KW-0808">Transferase</keyword>
<dbReference type="GO" id="GO:0006400">
    <property type="term" value="P:tRNA modification"/>
    <property type="evidence" value="ECO:0007669"/>
    <property type="project" value="TreeGrafter"/>
</dbReference>
<evidence type="ECO:0000313" key="12">
    <source>
        <dbReference type="Proteomes" id="UP001465755"/>
    </source>
</evidence>
<dbReference type="PANTHER" id="PTHR11088:SF60">
    <property type="entry name" value="TRNA DIMETHYLALLYLTRANSFERASE"/>
    <property type="match status" value="1"/>
</dbReference>
<evidence type="ECO:0000256" key="4">
    <source>
        <dbReference type="ARBA" id="ARBA00022679"/>
    </source>
</evidence>
<organism evidence="11 12">
    <name type="scientific">Symbiochloris irregularis</name>
    <dbReference type="NCBI Taxonomy" id="706552"/>
    <lineage>
        <taxon>Eukaryota</taxon>
        <taxon>Viridiplantae</taxon>
        <taxon>Chlorophyta</taxon>
        <taxon>core chlorophytes</taxon>
        <taxon>Trebouxiophyceae</taxon>
        <taxon>Trebouxiales</taxon>
        <taxon>Trebouxiaceae</taxon>
        <taxon>Symbiochloris</taxon>
    </lineage>
</organism>
<evidence type="ECO:0000256" key="2">
    <source>
        <dbReference type="ARBA" id="ARBA00005842"/>
    </source>
</evidence>